<evidence type="ECO:0000259" key="8">
    <source>
        <dbReference type="Pfam" id="PF02878"/>
    </source>
</evidence>
<comment type="subcellular location">
    <subcellularLocation>
        <location evidence="1">Cytoplasm</location>
        <location evidence="1">Cytosol</location>
    </subcellularLocation>
</comment>
<dbReference type="CDD" id="cd05805">
    <property type="entry name" value="MPG1_transferase"/>
    <property type="match status" value="1"/>
</dbReference>
<evidence type="ECO:0000259" key="9">
    <source>
        <dbReference type="Pfam" id="PF02879"/>
    </source>
</evidence>
<protein>
    <submittedName>
        <fullName evidence="12">Mannose-1-phosphate guanyltransferase</fullName>
    </submittedName>
</protein>
<dbReference type="InterPro" id="IPR011004">
    <property type="entry name" value="Trimer_LpxA-like_sf"/>
</dbReference>
<accession>A0ABZ1BUQ8</accession>
<dbReference type="InterPro" id="IPR005846">
    <property type="entry name" value="A-D-PHexomutase_a/b/a-III"/>
</dbReference>
<feature type="domain" description="Alpha-D-phosphohexomutase alpha/beta/alpha" evidence="9">
    <location>
        <begin position="532"/>
        <end position="632"/>
    </location>
</feature>
<dbReference type="InterPro" id="IPR050486">
    <property type="entry name" value="Mannose-1P_guanyltransferase"/>
</dbReference>
<proteinExistence type="inferred from homology"/>
<dbReference type="SUPFAM" id="SSF53448">
    <property type="entry name" value="Nucleotide-diphospho-sugar transferases"/>
    <property type="match status" value="1"/>
</dbReference>
<reference evidence="12 13" key="1">
    <citation type="journal article" date="2024" name="Front. Microbiol.">
        <title>Novel thermophilic genera Geochorda gen. nov. and Carboxydochorda gen. nov. from the deep terrestrial subsurface reveal the ecophysiological diversity in the class Limnochordia.</title>
        <authorList>
            <person name="Karnachuk O.V."/>
            <person name="Lukina A.P."/>
            <person name="Avakyan M.R."/>
            <person name="Kadnikov V.V."/>
            <person name="Begmatov S."/>
            <person name="Beletsky A.V."/>
            <person name="Vlasova K.G."/>
            <person name="Novikov A.A."/>
            <person name="Shcherbakova V.A."/>
            <person name="Mardanov A.V."/>
            <person name="Ravin N.V."/>
        </authorList>
    </citation>
    <scope>NUCLEOTIDE SEQUENCE [LARGE SCALE GENOMIC DNA]</scope>
    <source>
        <strain evidence="12 13">L945</strain>
    </source>
</reference>
<dbReference type="InterPro" id="IPR036900">
    <property type="entry name" value="A-D-PHexomutase_C_sf"/>
</dbReference>
<feature type="domain" description="Alpha-D-phosphohexomutase alpha/beta/alpha" evidence="8">
    <location>
        <begin position="383"/>
        <end position="513"/>
    </location>
</feature>
<evidence type="ECO:0000259" key="10">
    <source>
        <dbReference type="Pfam" id="PF02880"/>
    </source>
</evidence>
<gene>
    <name evidence="12" type="ORF">U7230_09795</name>
</gene>
<evidence type="ECO:0000256" key="1">
    <source>
        <dbReference type="ARBA" id="ARBA00004514"/>
    </source>
</evidence>
<dbReference type="Gene3D" id="3.40.120.10">
    <property type="entry name" value="Alpha-D-Glucose-1,6-Bisphosphate, subunit A, domain 3"/>
    <property type="match status" value="3"/>
</dbReference>
<dbReference type="InterPro" id="IPR005845">
    <property type="entry name" value="A-D-PHexomutase_a/b/a-II"/>
</dbReference>
<dbReference type="Gene3D" id="3.90.550.10">
    <property type="entry name" value="Spore Coat Polysaccharide Biosynthesis Protein SpsA, Chain A"/>
    <property type="match status" value="1"/>
</dbReference>
<evidence type="ECO:0000256" key="4">
    <source>
        <dbReference type="ARBA" id="ARBA00022540"/>
    </source>
</evidence>
<dbReference type="Pfam" id="PF00483">
    <property type="entry name" value="NTP_transferase"/>
    <property type="match status" value="1"/>
</dbReference>
<dbReference type="SUPFAM" id="SSF51161">
    <property type="entry name" value="Trimeric LpxA-like enzymes"/>
    <property type="match status" value="1"/>
</dbReference>
<feature type="domain" description="EIF2B subunit epsilon/gamma LbH" evidence="11">
    <location>
        <begin position="248"/>
        <end position="350"/>
    </location>
</feature>
<evidence type="ECO:0000313" key="12">
    <source>
        <dbReference type="EMBL" id="WRP16388.1"/>
    </source>
</evidence>
<dbReference type="InterPro" id="IPR029044">
    <property type="entry name" value="Nucleotide-diphossugar_trans"/>
</dbReference>
<dbReference type="Pfam" id="PF02878">
    <property type="entry name" value="PGM_PMM_I"/>
    <property type="match status" value="1"/>
</dbReference>
<evidence type="ECO:0000313" key="13">
    <source>
        <dbReference type="Proteomes" id="UP001332192"/>
    </source>
</evidence>
<keyword evidence="3" id="KW-0963">Cytoplasm</keyword>
<keyword evidence="13" id="KW-1185">Reference proteome</keyword>
<dbReference type="Pfam" id="PF25084">
    <property type="entry name" value="LbH_EIF2B"/>
    <property type="match status" value="1"/>
</dbReference>
<dbReference type="SUPFAM" id="SSF53738">
    <property type="entry name" value="Phosphoglucomutase, first 3 domains"/>
    <property type="match status" value="2"/>
</dbReference>
<evidence type="ECO:0000256" key="3">
    <source>
        <dbReference type="ARBA" id="ARBA00022490"/>
    </source>
</evidence>
<dbReference type="InterPro" id="IPR016055">
    <property type="entry name" value="A-D-PHexomutase_a/b/a-I/II/III"/>
</dbReference>
<dbReference type="CDD" id="cd04181">
    <property type="entry name" value="NTP_transferase"/>
    <property type="match status" value="1"/>
</dbReference>
<dbReference type="Gene3D" id="2.160.10.10">
    <property type="entry name" value="Hexapeptide repeat proteins"/>
    <property type="match status" value="1"/>
</dbReference>
<name>A0ABZ1BUQ8_9FIRM</name>
<dbReference type="Pfam" id="PF02879">
    <property type="entry name" value="PGM_PMM_II"/>
    <property type="match status" value="1"/>
</dbReference>
<evidence type="ECO:0000256" key="5">
    <source>
        <dbReference type="ARBA" id="ARBA00022553"/>
    </source>
</evidence>
<dbReference type="Gene3D" id="3.30.310.50">
    <property type="entry name" value="Alpha-D-phosphohexomutase, C-terminal domain"/>
    <property type="match status" value="1"/>
</dbReference>
<dbReference type="RefSeq" id="WP_324715660.1">
    <property type="nucleotide sequence ID" value="NZ_CP141615.1"/>
</dbReference>
<dbReference type="InterPro" id="IPR056764">
    <property type="entry name" value="LbH_EIF2B3/5"/>
</dbReference>
<keyword evidence="5" id="KW-0597">Phosphoprotein</keyword>
<dbReference type="InterPro" id="IPR005835">
    <property type="entry name" value="NTP_transferase_dom"/>
</dbReference>
<keyword evidence="4" id="KW-0396">Initiation factor</keyword>
<keyword evidence="6" id="KW-0648">Protein biosynthesis</keyword>
<organism evidence="12 13">
    <name type="scientific">Carboxydichorda subterranea</name>
    <dbReference type="NCBI Taxonomy" id="3109565"/>
    <lineage>
        <taxon>Bacteria</taxon>
        <taxon>Bacillati</taxon>
        <taxon>Bacillota</taxon>
        <taxon>Limnochordia</taxon>
        <taxon>Limnochordales</taxon>
        <taxon>Geochordaceae</taxon>
        <taxon>Carboxydichorda</taxon>
    </lineage>
</organism>
<evidence type="ECO:0000256" key="6">
    <source>
        <dbReference type="ARBA" id="ARBA00022917"/>
    </source>
</evidence>
<evidence type="ECO:0000259" key="7">
    <source>
        <dbReference type="Pfam" id="PF00483"/>
    </source>
</evidence>
<comment type="similarity">
    <text evidence="2">Belongs to the phosphohexose mutase family.</text>
</comment>
<feature type="domain" description="Alpha-D-phosphohexomutase alpha/beta/alpha" evidence="10">
    <location>
        <begin position="640"/>
        <end position="746"/>
    </location>
</feature>
<evidence type="ECO:0000256" key="2">
    <source>
        <dbReference type="ARBA" id="ARBA00010231"/>
    </source>
</evidence>
<evidence type="ECO:0000259" key="11">
    <source>
        <dbReference type="Pfam" id="PF25084"/>
    </source>
</evidence>
<dbReference type="Pfam" id="PF02880">
    <property type="entry name" value="PGM_PMM_III"/>
    <property type="match status" value="1"/>
</dbReference>
<dbReference type="SUPFAM" id="SSF55957">
    <property type="entry name" value="Phosphoglucomutase, C-terminal domain"/>
    <property type="match status" value="1"/>
</dbReference>
<dbReference type="PANTHER" id="PTHR22572">
    <property type="entry name" value="SUGAR-1-PHOSPHATE GUANYL TRANSFERASE"/>
    <property type="match status" value="1"/>
</dbReference>
<feature type="domain" description="Nucleotidyl transferase" evidence="7">
    <location>
        <begin position="2"/>
        <end position="233"/>
    </location>
</feature>
<sequence length="836" mass="91639">MKAVVMAGGEGSRLRPLTVQRPKPMVPVANKPILAHIVELLRRHQFTDIRATLHYLGDDIRSHFADGAEFGVRISYSVEESPMGTAGSVKLCEEFVGQEPFLVISGDALTDIDLAAATAFHKQRGALATLVLTRVENPLEYGIVVTDDEGRIQRFLEKPSWGEVFSDTVNSGIYILEPEVLRYIEPGRAVDFSQDVFPVLLKKKAPLFGFVSSGYWCDVGNIGAYRMAHDHVLEGLVQVDVDGRRINDVWMGRDVVIDATAEIRGPAIIGDNCRIGPGARILGYTVLGSNCIVEEQATIQRSIVWHGVFVGRGAHVSGAILGQQVAVDRGCVIGEGAVVGDRSVLRQGAKVAPQVKVWPNKVVEAGARVNMSVIWGSAWHESLFRDRGVSGLTNVEMTPEFAVRLAAAFGTYLGKGTVVTTSRDEHPASRMILRSLIVGFLTVGTSVQDLRSTPLTIARRAVPVLGAAGGVHVRVDPRDPSSTLVELLDHRGINVHRSAERKIESLFFREEFRRTPAEEVGRLDFPARVLESYTEAFFDFIDAPRIARRRFKIVVDYAYGRLSMVVPGLLARLGCEVIALHPYPDPRRAPRSREDRARMLVELGQAVAMLGADLGALIDDDGERLFLVDEQGRTVSEEILLALMTRIALEGRPSGSTVGVPVSAPSIVDQIAAERGAQVLRTKHEARALMHLAAAHRDNMVIAGNTQGGFIFPAFHPTQDALVALARVLMALADGGRLSELVAQVPDFYLQEQAIECPWEYKGRVMRLLAREAGTAREAEYIDGIKMFYDRGWVLALPDASEPVFHLIAEGKSRSDVEELIGRYATRIQELQKKGA</sequence>
<dbReference type="InterPro" id="IPR005844">
    <property type="entry name" value="A-D-PHexomutase_a/b/a-I"/>
</dbReference>
<dbReference type="Proteomes" id="UP001332192">
    <property type="component" value="Chromosome"/>
</dbReference>
<dbReference type="EMBL" id="CP141615">
    <property type="protein sequence ID" value="WRP16388.1"/>
    <property type="molecule type" value="Genomic_DNA"/>
</dbReference>